<dbReference type="SFLD" id="SFLDG01016">
    <property type="entry name" value="Prenyltransferase_Like_2"/>
    <property type="match status" value="1"/>
</dbReference>
<feature type="domain" description="Squalene cyclase N-terminal" evidence="5">
    <location>
        <begin position="3"/>
        <end position="284"/>
    </location>
</feature>
<dbReference type="AlphaFoldDB" id="A0A0R2XC74"/>
<gene>
    <name evidence="6" type="ORF">ABS33_04040</name>
</gene>
<dbReference type="Pfam" id="PF13243">
    <property type="entry name" value="SQHop_cyclase_C"/>
    <property type="match status" value="1"/>
</dbReference>
<evidence type="ECO:0000256" key="1">
    <source>
        <dbReference type="ARBA" id="ARBA00004999"/>
    </source>
</evidence>
<evidence type="ECO:0000259" key="4">
    <source>
        <dbReference type="Pfam" id="PF13243"/>
    </source>
</evidence>
<evidence type="ECO:0000313" key="6">
    <source>
        <dbReference type="EMBL" id="KRP33623.1"/>
    </source>
</evidence>
<comment type="caution">
    <text evidence="6">The sequence shown here is derived from an EMBL/GenBank/DDBJ whole genome shotgun (WGS) entry which is preliminary data.</text>
</comment>
<dbReference type="EMBL" id="LIDN01000109">
    <property type="protein sequence ID" value="KRP33623.1"/>
    <property type="molecule type" value="Genomic_DNA"/>
</dbReference>
<dbReference type="Pfam" id="PF13249">
    <property type="entry name" value="SQHop_cyclase_N"/>
    <property type="match status" value="1"/>
</dbReference>
<accession>A0A0R2XC74</accession>
<dbReference type="GO" id="GO:0016866">
    <property type="term" value="F:intramolecular transferase activity"/>
    <property type="evidence" value="ECO:0007669"/>
    <property type="project" value="InterPro"/>
</dbReference>
<reference evidence="6 7" key="1">
    <citation type="submission" date="2015-10" db="EMBL/GenBank/DDBJ databases">
        <title>Metagenome-Assembled Genomes uncover a global brackish microbiome.</title>
        <authorList>
            <person name="Hugerth L.W."/>
            <person name="Larsson J."/>
            <person name="Alneberg J."/>
            <person name="Lindh M.V."/>
            <person name="Legrand C."/>
            <person name="Pinhassi J."/>
            <person name="Andersson A.F."/>
        </authorList>
    </citation>
    <scope>NUCLEOTIDE SEQUENCE [LARGE SCALE GENOMIC DNA]</scope>
    <source>
        <strain evidence="6">BACL9 MAG-120924-bin69</strain>
    </source>
</reference>
<evidence type="ECO:0000256" key="2">
    <source>
        <dbReference type="ARBA" id="ARBA00009755"/>
    </source>
</evidence>
<dbReference type="PANTHER" id="PTHR11764:SF20">
    <property type="entry name" value="LANOSTEROL SYNTHASE"/>
    <property type="match status" value="1"/>
</dbReference>
<comment type="pathway">
    <text evidence="1">Secondary metabolite biosynthesis; hopanoid biosynthesis.</text>
</comment>
<organism evidence="6 7">
    <name type="scientific">Verrucomicrobia subdivision 6 bacterium BACL9 MAG-120924-bin69</name>
    <dbReference type="NCBI Taxonomy" id="1655635"/>
    <lineage>
        <taxon>Bacteria</taxon>
        <taxon>Pseudomonadati</taxon>
        <taxon>Verrucomicrobiota</taxon>
        <taxon>Verrucomicrobiia</taxon>
        <taxon>Verrucomicrobiales</taxon>
        <taxon>Verrucomicrobia subdivision 6</taxon>
    </lineage>
</organism>
<dbReference type="Gene3D" id="1.50.10.20">
    <property type="match status" value="2"/>
</dbReference>
<comment type="similarity">
    <text evidence="2">Belongs to the terpene cyclase/mutase family.</text>
</comment>
<feature type="domain" description="Squalene cyclase C-terminal" evidence="4">
    <location>
        <begin position="298"/>
        <end position="625"/>
    </location>
</feature>
<dbReference type="GO" id="GO:0005811">
    <property type="term" value="C:lipid droplet"/>
    <property type="evidence" value="ECO:0007669"/>
    <property type="project" value="InterPro"/>
</dbReference>
<dbReference type="InterPro" id="IPR008930">
    <property type="entry name" value="Terpenoid_cyclase/PrenylTrfase"/>
</dbReference>
<dbReference type="InterPro" id="IPR018333">
    <property type="entry name" value="Squalene_cyclase"/>
</dbReference>
<dbReference type="Proteomes" id="UP000051220">
    <property type="component" value="Unassembled WGS sequence"/>
</dbReference>
<evidence type="ECO:0000313" key="7">
    <source>
        <dbReference type="Proteomes" id="UP000051220"/>
    </source>
</evidence>
<dbReference type="GO" id="GO:0016104">
    <property type="term" value="P:triterpenoid biosynthetic process"/>
    <property type="evidence" value="ECO:0007669"/>
    <property type="project" value="InterPro"/>
</dbReference>
<dbReference type="InterPro" id="IPR032696">
    <property type="entry name" value="SQ_cyclase_C"/>
</dbReference>
<feature type="non-terminal residue" evidence="6">
    <location>
        <position position="1"/>
    </location>
</feature>
<name>A0A0R2XC74_9BACT</name>
<keyword evidence="3" id="KW-0677">Repeat</keyword>
<protein>
    <recommendedName>
        <fullName evidence="8">Squalene-hopene cyclase</fullName>
    </recommendedName>
</protein>
<dbReference type="InterPro" id="IPR032697">
    <property type="entry name" value="SQ_cyclase_N"/>
</dbReference>
<dbReference type="NCBIfam" id="TIGR01787">
    <property type="entry name" value="squalene_cyclas"/>
    <property type="match status" value="1"/>
</dbReference>
<evidence type="ECO:0008006" key="8">
    <source>
        <dbReference type="Google" id="ProtNLM"/>
    </source>
</evidence>
<dbReference type="UniPathway" id="UPA00337"/>
<proteinExistence type="inferred from homology"/>
<dbReference type="PANTHER" id="PTHR11764">
    <property type="entry name" value="TERPENE CYCLASE/MUTASE FAMILY MEMBER"/>
    <property type="match status" value="1"/>
</dbReference>
<evidence type="ECO:0000256" key="3">
    <source>
        <dbReference type="ARBA" id="ARBA00022737"/>
    </source>
</evidence>
<sequence length="627" mass="71385">RTQIPDGSWSVPYTGPNFLLPLYVITTYLTRQPVTEHDQPRFVAGLLQPQLPDGSVGLHEESVRGAVFTSAISYVALRLLGEKPSRPELAKMRDWIEKAGTPVKAAAWGKFILSILNLYDWSGVTPVPPELYLLPKWVPVQPINISGYVRIVYLPMAYFYGRRWQAPLDPLLREIRRELFPQGFDQIDWPKHRADLASTDHIVPETLLVRIAMPIVRYLEKWIPSSVRRKALRLTYEHICYEDEQSDYIRQAPVNACYNTLAHFVEGQTSRVARSWEQLPRYLWNHPDHIACQGFTSSKVWDTAFTLQGMTHLEPSLAPKQSIQEGCRYLVENQVIDELPDPRRYHRLPRKGGWPFSERKNGWSIADCTAESLLALIAAKPFLSQPTSPNILEDGLRFILSYQNRDGGWGSCDRVVGPLWIEKFNASHVFADIMVDHSFAECTGSVLSALALLRKEYPHLETKRVDHAIREGVRYLTDTQRPDGSWEAVWGICFNYGTSFAIPGLLSAGLPQDDIRIVRGRKFLLQQQLPDGGWGEHPDSCLERRPIPTPKSLVEPTALAVLALLGCGPKEDPSVRKGIEFLLQQQQADGDFPPQPIPGLFYRTTLIRYDHYKRAFPLKAFAKYLQK</sequence>
<evidence type="ECO:0000259" key="5">
    <source>
        <dbReference type="Pfam" id="PF13249"/>
    </source>
</evidence>
<dbReference type="SUPFAM" id="SSF48239">
    <property type="entry name" value="Terpenoid cyclases/Protein prenyltransferases"/>
    <property type="match status" value="2"/>
</dbReference>